<dbReference type="PANTHER" id="PTHR43798:SF33">
    <property type="entry name" value="HYDROLASE, PUTATIVE (AFU_ORTHOLOGUE AFUA_2G14860)-RELATED"/>
    <property type="match status" value="1"/>
</dbReference>
<reference evidence="2 3" key="1">
    <citation type="submission" date="2021-01" db="EMBL/GenBank/DDBJ databases">
        <title>Whole genome shotgun sequence of Cellulomonas oligotrophica NBRC 109435.</title>
        <authorList>
            <person name="Komaki H."/>
            <person name="Tamura T."/>
        </authorList>
    </citation>
    <scope>NUCLEOTIDE SEQUENCE [LARGE SCALE GENOMIC DNA]</scope>
    <source>
        <strain evidence="2 3">NBRC 109435</strain>
    </source>
</reference>
<dbReference type="Proteomes" id="UP000618382">
    <property type="component" value="Unassembled WGS sequence"/>
</dbReference>
<comment type="caution">
    <text evidence="2">The sequence shown here is derived from an EMBL/GenBank/DDBJ whole genome shotgun (WGS) entry which is preliminary data.</text>
</comment>
<dbReference type="EMBL" id="BONN01000002">
    <property type="protein sequence ID" value="GIG31984.1"/>
    <property type="molecule type" value="Genomic_DNA"/>
</dbReference>
<dbReference type="InterPro" id="IPR000073">
    <property type="entry name" value="AB_hydrolase_1"/>
</dbReference>
<sequence>MWLIRARARSILEVQPRPSTVRSPIVTSPVPVVLVHGTRTSSAIWHAQVAALEAAGHPTTTIDLPGHGDRTGERFTWEGAVAAIDAAVDAHDAPPLLVGLSLGGYLSLAYAGRHGHRLAGLMLAGCSTEVRGKPVGLYRDAAHHVTRTLGLGQGSWHVVTDMLTAIAGYSPLTDLRRLRVPLWVVNGRRDPLRLDERRFLRAAPGARLTVVPGAGHDVNSHAPTAFNRVLVEALRELTHGVLPALSPRVARRARALTPAALLPAGRLPAPRLPRVPLPV</sequence>
<dbReference type="InterPro" id="IPR050266">
    <property type="entry name" value="AB_hydrolase_sf"/>
</dbReference>
<organism evidence="2 3">
    <name type="scientific">Cellulomonas oligotrophica</name>
    <dbReference type="NCBI Taxonomy" id="931536"/>
    <lineage>
        <taxon>Bacteria</taxon>
        <taxon>Bacillati</taxon>
        <taxon>Actinomycetota</taxon>
        <taxon>Actinomycetes</taxon>
        <taxon>Micrococcales</taxon>
        <taxon>Cellulomonadaceae</taxon>
        <taxon>Cellulomonas</taxon>
    </lineage>
</organism>
<accession>A0ABQ4D8F4</accession>
<feature type="domain" description="AB hydrolase-1" evidence="1">
    <location>
        <begin position="32"/>
        <end position="228"/>
    </location>
</feature>
<dbReference type="SUPFAM" id="SSF53474">
    <property type="entry name" value="alpha/beta-Hydrolases"/>
    <property type="match status" value="1"/>
</dbReference>
<evidence type="ECO:0000313" key="3">
    <source>
        <dbReference type="Proteomes" id="UP000618382"/>
    </source>
</evidence>
<name>A0ABQ4D8F4_9CELL</name>
<dbReference type="PANTHER" id="PTHR43798">
    <property type="entry name" value="MONOACYLGLYCEROL LIPASE"/>
    <property type="match status" value="1"/>
</dbReference>
<dbReference type="InterPro" id="IPR029058">
    <property type="entry name" value="AB_hydrolase_fold"/>
</dbReference>
<evidence type="ECO:0000259" key="1">
    <source>
        <dbReference type="Pfam" id="PF12697"/>
    </source>
</evidence>
<keyword evidence="3" id="KW-1185">Reference proteome</keyword>
<protein>
    <submittedName>
        <fullName evidence="2">Lysophospholipase</fullName>
    </submittedName>
</protein>
<dbReference type="Pfam" id="PF12697">
    <property type="entry name" value="Abhydrolase_6"/>
    <property type="match status" value="1"/>
</dbReference>
<proteinExistence type="predicted"/>
<gene>
    <name evidence="2" type="ORF">Col01nite_11430</name>
</gene>
<dbReference type="Gene3D" id="3.40.50.1820">
    <property type="entry name" value="alpha/beta hydrolase"/>
    <property type="match status" value="1"/>
</dbReference>
<evidence type="ECO:0000313" key="2">
    <source>
        <dbReference type="EMBL" id="GIG31984.1"/>
    </source>
</evidence>